<dbReference type="Pfam" id="PF00334">
    <property type="entry name" value="NDK"/>
    <property type="match status" value="1"/>
</dbReference>
<reference evidence="18" key="3">
    <citation type="submission" date="2025-08" db="UniProtKB">
        <authorList>
            <consortium name="Ensembl"/>
        </authorList>
    </citation>
    <scope>IDENTIFICATION</scope>
    <source>
        <strain evidence="18">JP 163 A</strain>
    </source>
</reference>
<dbReference type="GO" id="GO:0030027">
    <property type="term" value="C:lamellipodium"/>
    <property type="evidence" value="ECO:0007669"/>
    <property type="project" value="UniProtKB-SubCell"/>
</dbReference>
<dbReference type="Ensembl" id="ENSXMAT00000030917.1">
    <property type="protein sequence ID" value="ENSXMAP00000031642.1"/>
    <property type="gene ID" value="ENSXMAG00000008951.2"/>
</dbReference>
<evidence type="ECO:0000256" key="13">
    <source>
        <dbReference type="ARBA" id="ARBA00023273"/>
    </source>
</evidence>
<accession>A0A3B5QM08</accession>
<dbReference type="GO" id="GO:0001726">
    <property type="term" value="C:ruffle"/>
    <property type="evidence" value="ECO:0007669"/>
    <property type="project" value="UniProtKB-SubCell"/>
</dbReference>
<dbReference type="InterPro" id="IPR001564">
    <property type="entry name" value="Nucleoside_diP_kinase"/>
</dbReference>
<dbReference type="GO" id="GO:1902176">
    <property type="term" value="P:negative regulation of oxidative stress-induced intrinsic apoptotic signaling pathway"/>
    <property type="evidence" value="ECO:0007669"/>
    <property type="project" value="TreeGrafter"/>
</dbReference>
<dbReference type="GO" id="GO:0005929">
    <property type="term" value="C:cilium"/>
    <property type="evidence" value="ECO:0007669"/>
    <property type="project" value="UniProtKB-SubCell"/>
</dbReference>
<proteinExistence type="inferred from homology"/>
<evidence type="ECO:0000256" key="3">
    <source>
        <dbReference type="ARBA" id="ARBA00004138"/>
    </source>
</evidence>
<dbReference type="Gene3D" id="3.30.70.141">
    <property type="entry name" value="Nucleoside diphosphate kinase-like domain"/>
    <property type="match status" value="1"/>
</dbReference>
<keyword evidence="14" id="KW-0131">Cell cycle</keyword>
<dbReference type="PRINTS" id="PR01243">
    <property type="entry name" value="NUCDPKINASE"/>
</dbReference>
<dbReference type="Proteomes" id="UP000002852">
    <property type="component" value="Unassembled WGS sequence"/>
</dbReference>
<dbReference type="GeneTree" id="ENSGT00940000159595"/>
<evidence type="ECO:0000256" key="1">
    <source>
        <dbReference type="ARBA" id="ARBA00003465"/>
    </source>
</evidence>
<reference evidence="18" key="4">
    <citation type="submission" date="2025-09" db="UniProtKB">
        <authorList>
            <consortium name="Ensembl"/>
        </authorList>
    </citation>
    <scope>IDENTIFICATION</scope>
    <source>
        <strain evidence="18">JP 163 A</strain>
    </source>
</reference>
<dbReference type="InterPro" id="IPR034907">
    <property type="entry name" value="NDK-like_dom"/>
</dbReference>
<comment type="function">
    <text evidence="1">Major role in the synthesis of nucleoside triphosphates other than ATP.</text>
</comment>
<keyword evidence="12" id="KW-0539">Nucleus</keyword>
<sequence>MDEISQRLYVERTLAIIKPDVVHKSEEIEKIILKAGFLILQKRRLLLSPEQCSEFYAHQYGKLFFPSLTAFMSSGPIVVMTLARHNGINHWRSMIGPDSFSVAKESHPESLRAKYGTSDLKNALHGSDTFLTAVREIRFMFPNTVIEPFHSKEQTEEYLSTNVIPVLLHGLTELCKEKPLHPCVSTDAQCVENLVYYKYNVVSLCIFSHLIRFGLLTGY</sequence>
<evidence type="ECO:0000256" key="4">
    <source>
        <dbReference type="ARBA" id="ARBA00004466"/>
    </source>
</evidence>
<evidence type="ECO:0000256" key="8">
    <source>
        <dbReference type="ARBA" id="ARBA00013499"/>
    </source>
</evidence>
<dbReference type="PANTHER" id="PTHR46161">
    <property type="entry name" value="NUCLEOSIDE DIPHOSPHATE KINASE"/>
    <property type="match status" value="1"/>
</dbReference>
<organism evidence="18 19">
    <name type="scientific">Xiphophorus maculatus</name>
    <name type="common">Southern platyfish</name>
    <name type="synonym">Platypoecilus maculatus</name>
    <dbReference type="NCBI Taxonomy" id="8083"/>
    <lineage>
        <taxon>Eukaryota</taxon>
        <taxon>Metazoa</taxon>
        <taxon>Chordata</taxon>
        <taxon>Craniata</taxon>
        <taxon>Vertebrata</taxon>
        <taxon>Euteleostomi</taxon>
        <taxon>Actinopterygii</taxon>
        <taxon>Neopterygii</taxon>
        <taxon>Teleostei</taxon>
        <taxon>Neoteleostei</taxon>
        <taxon>Acanthomorphata</taxon>
        <taxon>Ovalentaria</taxon>
        <taxon>Atherinomorphae</taxon>
        <taxon>Cyprinodontiformes</taxon>
        <taxon>Poeciliidae</taxon>
        <taxon>Poeciliinae</taxon>
        <taxon>Xiphophorus</taxon>
    </lineage>
</organism>
<evidence type="ECO:0000256" key="16">
    <source>
        <dbReference type="RuleBase" id="RU004011"/>
    </source>
</evidence>
<evidence type="ECO:0000256" key="15">
    <source>
        <dbReference type="PROSITE-ProRule" id="PRU00706"/>
    </source>
</evidence>
<protein>
    <recommendedName>
        <fullName evidence="8">Nucleoside diphosphate kinase B</fullName>
    </recommendedName>
</protein>
<evidence type="ECO:0000313" key="18">
    <source>
        <dbReference type="Ensembl" id="ENSXMAP00000031642.1"/>
    </source>
</evidence>
<feature type="domain" description="Nucleoside diphosphate kinase-like" evidence="17">
    <location>
        <begin position="10"/>
        <end position="148"/>
    </location>
</feature>
<keyword evidence="13" id="KW-0966">Cell projection</keyword>
<keyword evidence="10" id="KW-0479">Metal-binding</keyword>
<comment type="similarity">
    <text evidence="7 15 16">Belongs to the NDK family.</text>
</comment>
<evidence type="ECO:0000256" key="9">
    <source>
        <dbReference type="ARBA" id="ARBA00022490"/>
    </source>
</evidence>
<dbReference type="InterPro" id="IPR036850">
    <property type="entry name" value="NDK-like_dom_sf"/>
</dbReference>
<evidence type="ECO:0000313" key="19">
    <source>
        <dbReference type="Proteomes" id="UP000002852"/>
    </source>
</evidence>
<evidence type="ECO:0000259" key="17">
    <source>
        <dbReference type="SMART" id="SM00562"/>
    </source>
</evidence>
<dbReference type="PROSITE" id="PS51374">
    <property type="entry name" value="NDPK_LIKE"/>
    <property type="match status" value="1"/>
</dbReference>
<dbReference type="GO" id="GO:0006183">
    <property type="term" value="P:GTP biosynthetic process"/>
    <property type="evidence" value="ECO:0007669"/>
    <property type="project" value="InterPro"/>
</dbReference>
<comment type="caution">
    <text evidence="15">Lacks conserved residue(s) required for the propagation of feature annotation.</text>
</comment>
<evidence type="ECO:0000256" key="5">
    <source>
        <dbReference type="ARBA" id="ARBA00004496"/>
    </source>
</evidence>
<evidence type="ECO:0000256" key="6">
    <source>
        <dbReference type="ARBA" id="ARBA00004510"/>
    </source>
</evidence>
<dbReference type="AlphaFoldDB" id="A0A3B5QM08"/>
<dbReference type="Gene3D" id="1.20.890.10">
    <property type="entry name" value="cAMP-dependent protein kinase regulatory subunit, dimerization-anchoring domain"/>
    <property type="match status" value="1"/>
</dbReference>
<dbReference type="GO" id="GO:0005737">
    <property type="term" value="C:cytoplasm"/>
    <property type="evidence" value="ECO:0007669"/>
    <property type="project" value="UniProtKB-SubCell"/>
</dbReference>
<dbReference type="PANTHER" id="PTHR46161:SF1">
    <property type="entry name" value="NUCLEOSIDE DIPHOSPHATE KINASE HOMOLOG 5"/>
    <property type="match status" value="1"/>
</dbReference>
<evidence type="ECO:0000256" key="14">
    <source>
        <dbReference type="ARBA" id="ARBA00023306"/>
    </source>
</evidence>
<name>A0A3B5QM08_XIPMA</name>
<evidence type="ECO:0000256" key="11">
    <source>
        <dbReference type="ARBA" id="ARBA00022801"/>
    </source>
</evidence>
<reference evidence="19" key="2">
    <citation type="journal article" date="2013" name="Nat. Genet.">
        <title>The genome of the platyfish, Xiphophorus maculatus, provides insights into evolutionary adaptation and several complex traits.</title>
        <authorList>
            <person name="Schartl M."/>
            <person name="Walter R.B."/>
            <person name="Shen Y."/>
            <person name="Garcia T."/>
            <person name="Catchen J."/>
            <person name="Amores A."/>
            <person name="Braasch I."/>
            <person name="Chalopin D."/>
            <person name="Volff J.N."/>
            <person name="Lesch K.P."/>
            <person name="Bisazza A."/>
            <person name="Minx P."/>
            <person name="Hillier L."/>
            <person name="Wilson R.K."/>
            <person name="Fuerstenberg S."/>
            <person name="Boore J."/>
            <person name="Searle S."/>
            <person name="Postlethwait J.H."/>
            <person name="Warren W.C."/>
        </authorList>
    </citation>
    <scope>NUCLEOTIDE SEQUENCE [LARGE SCALE GENOMIC DNA]</scope>
    <source>
        <strain evidence="19">JP 163 A</strain>
    </source>
</reference>
<dbReference type="GO" id="GO:0005634">
    <property type="term" value="C:nucleus"/>
    <property type="evidence" value="ECO:0007669"/>
    <property type="project" value="UniProtKB-SubCell"/>
</dbReference>
<keyword evidence="19" id="KW-1185">Reference proteome</keyword>
<evidence type="ECO:0000256" key="12">
    <source>
        <dbReference type="ARBA" id="ARBA00023242"/>
    </source>
</evidence>
<reference evidence="19" key="1">
    <citation type="submission" date="2012-01" db="EMBL/GenBank/DDBJ databases">
        <authorList>
            <person name="Walter R."/>
            <person name="Schartl M."/>
            <person name="Warren W."/>
        </authorList>
    </citation>
    <scope>NUCLEOTIDE SEQUENCE [LARGE SCALE GENOMIC DNA]</scope>
    <source>
        <strain evidence="19">JP 163 A</strain>
    </source>
</reference>
<comment type="subcellular location">
    <subcellularLocation>
        <location evidence="3">Cell projection</location>
        <location evidence="3">Cilium</location>
    </subcellularLocation>
    <subcellularLocation>
        <location evidence="6">Cell projection</location>
        <location evidence="6">Lamellipodium</location>
    </subcellularLocation>
    <subcellularLocation>
        <location evidence="4">Cell projection</location>
        <location evidence="4">Ruffle</location>
    </subcellularLocation>
    <subcellularLocation>
        <location evidence="5">Cytoplasm</location>
    </subcellularLocation>
    <subcellularLocation>
        <location evidence="2">Nucleus</location>
    </subcellularLocation>
</comment>
<dbReference type="SUPFAM" id="SSF54919">
    <property type="entry name" value="Nucleoside diphosphate kinase, NDK"/>
    <property type="match status" value="1"/>
</dbReference>
<dbReference type="Pfam" id="PF05186">
    <property type="entry name" value="Dpy-30"/>
    <property type="match status" value="1"/>
</dbReference>
<dbReference type="SMART" id="SM00562">
    <property type="entry name" value="NDK"/>
    <property type="match status" value="1"/>
</dbReference>
<dbReference type="FunFam" id="3.30.70.141:FF:000010">
    <property type="entry name" value="Nucleoside diphosphate kinase 7"/>
    <property type="match status" value="1"/>
</dbReference>
<dbReference type="InterPro" id="IPR007858">
    <property type="entry name" value="Dpy-30_motif"/>
</dbReference>
<dbReference type="CDD" id="cd22970">
    <property type="entry name" value="DD_NDKH5-like"/>
    <property type="match status" value="1"/>
</dbReference>
<dbReference type="GO" id="GO:0006241">
    <property type="term" value="P:CTP biosynthetic process"/>
    <property type="evidence" value="ECO:0007669"/>
    <property type="project" value="InterPro"/>
</dbReference>
<dbReference type="InParanoid" id="A0A3B5QM08"/>
<evidence type="ECO:0000256" key="7">
    <source>
        <dbReference type="ARBA" id="ARBA00008142"/>
    </source>
</evidence>
<evidence type="ECO:0000256" key="10">
    <source>
        <dbReference type="ARBA" id="ARBA00022723"/>
    </source>
</evidence>
<keyword evidence="9" id="KW-0963">Cytoplasm</keyword>
<dbReference type="GO" id="GO:0006228">
    <property type="term" value="P:UTP biosynthetic process"/>
    <property type="evidence" value="ECO:0007669"/>
    <property type="project" value="InterPro"/>
</dbReference>
<dbReference type="GO" id="GO:0046872">
    <property type="term" value="F:metal ion binding"/>
    <property type="evidence" value="ECO:0007669"/>
    <property type="project" value="UniProtKB-KW"/>
</dbReference>
<dbReference type="STRING" id="8083.ENSXMAP00000031642"/>
<dbReference type="GO" id="GO:0004550">
    <property type="term" value="F:nucleoside diphosphate kinase activity"/>
    <property type="evidence" value="ECO:0007669"/>
    <property type="project" value="InterPro"/>
</dbReference>
<keyword evidence="11" id="KW-0378">Hydrolase</keyword>
<dbReference type="OMA" id="HNAISYW"/>
<dbReference type="GO" id="GO:0016787">
    <property type="term" value="F:hydrolase activity"/>
    <property type="evidence" value="ECO:0007669"/>
    <property type="project" value="UniProtKB-KW"/>
</dbReference>
<evidence type="ECO:0000256" key="2">
    <source>
        <dbReference type="ARBA" id="ARBA00004123"/>
    </source>
</evidence>
<dbReference type="GO" id="GO:0003341">
    <property type="term" value="P:cilium movement"/>
    <property type="evidence" value="ECO:0007669"/>
    <property type="project" value="TreeGrafter"/>
</dbReference>